<keyword evidence="30" id="KW-1185">Reference proteome</keyword>
<feature type="domain" description="PIN" evidence="8">
    <location>
        <begin position="4"/>
        <end position="126"/>
    </location>
</feature>
<dbReference type="EMBL" id="PELW01000013">
    <property type="protein sequence ID" value="RTH28542.1"/>
    <property type="molecule type" value="Genomic_DNA"/>
</dbReference>
<evidence type="ECO:0000313" key="16">
    <source>
        <dbReference type="EMBL" id="RTH96262.1"/>
    </source>
</evidence>
<dbReference type="GeneID" id="93866929"/>
<dbReference type="Proteomes" id="UP000287155">
    <property type="component" value="Unassembled WGS sequence"/>
</dbReference>
<dbReference type="Proteomes" id="UP000286734">
    <property type="component" value="Unassembled WGS sequence"/>
</dbReference>
<dbReference type="GO" id="GO:0046872">
    <property type="term" value="F:metal ion binding"/>
    <property type="evidence" value="ECO:0007669"/>
    <property type="project" value="UniProtKB-KW"/>
</dbReference>
<evidence type="ECO:0000313" key="26">
    <source>
        <dbReference type="Proteomes" id="UP000287173"/>
    </source>
</evidence>
<dbReference type="EMBL" id="PELY01000447">
    <property type="protein sequence ID" value="RTH22068.1"/>
    <property type="molecule type" value="Genomic_DNA"/>
</dbReference>
<reference evidence="21 22" key="2">
    <citation type="journal article" date="2019" name="Extremophiles">
        <title>Biogeography of thermophiles and predominance of Thermus scotoductus in domestic water heaters.</title>
        <authorList>
            <person name="Wilpiszeski R.L."/>
            <person name="Zhang Z."/>
            <person name="House C.H."/>
        </authorList>
    </citation>
    <scope>NUCLEOTIDE SEQUENCE [LARGE SCALE GENOMIC DNA]</scope>
    <source>
        <strain evidence="17 30">12_S12</strain>
        <strain evidence="19 25">14_S14</strain>
        <strain evidence="16 32">16_S16</strain>
        <strain evidence="18 26">17_S17</strain>
        <strain evidence="20 29">1_S1</strain>
        <strain evidence="14 24">20_S20</strain>
        <strain evidence="15 31">24_S24</strain>
        <strain evidence="12 27">25_S25</strain>
        <strain evidence="13 21">27_S27</strain>
        <strain evidence="11 28">28_S28</strain>
        <strain evidence="9 23">32_S32</strain>
        <strain evidence="10 22">34_S34</strain>
    </source>
</reference>
<dbReference type="GO" id="GO:0004518">
    <property type="term" value="F:nuclease activity"/>
    <property type="evidence" value="ECO:0007669"/>
    <property type="project" value="UniProtKB-KW"/>
</dbReference>
<dbReference type="Proteomes" id="UP000286910">
    <property type="component" value="Unassembled WGS sequence"/>
</dbReference>
<evidence type="ECO:0000313" key="21">
    <source>
        <dbReference type="Proteomes" id="UP000286712"/>
    </source>
</evidence>
<evidence type="ECO:0000256" key="3">
    <source>
        <dbReference type="ARBA" id="ARBA00022722"/>
    </source>
</evidence>
<dbReference type="Proteomes" id="UP000287467">
    <property type="component" value="Unassembled WGS sequence"/>
</dbReference>
<protein>
    <submittedName>
        <fullName evidence="19">PIN domain-containing protein</fullName>
    </submittedName>
</protein>
<organism evidence="19 25">
    <name type="scientific">Thermus scotoductus</name>
    <dbReference type="NCBI Taxonomy" id="37636"/>
    <lineage>
        <taxon>Bacteria</taxon>
        <taxon>Thermotogati</taxon>
        <taxon>Deinococcota</taxon>
        <taxon>Deinococci</taxon>
        <taxon>Thermales</taxon>
        <taxon>Thermaceae</taxon>
        <taxon>Thermus</taxon>
    </lineage>
</organism>
<dbReference type="Pfam" id="PF01850">
    <property type="entry name" value="PIN"/>
    <property type="match status" value="1"/>
</dbReference>
<evidence type="ECO:0000313" key="30">
    <source>
        <dbReference type="Proteomes" id="UP000287962"/>
    </source>
</evidence>
<keyword evidence="3" id="KW-0540">Nuclease</keyword>
<dbReference type="InterPro" id="IPR029060">
    <property type="entry name" value="PIN-like_dom_sf"/>
</dbReference>
<evidence type="ECO:0000313" key="12">
    <source>
        <dbReference type="EMBL" id="RTH22068.1"/>
    </source>
</evidence>
<comment type="caution">
    <text evidence="19">The sequence shown here is derived from an EMBL/GenBank/DDBJ whole genome shotgun (WGS) entry which is preliminary data.</text>
</comment>
<dbReference type="Proteomes" id="UP000287173">
    <property type="component" value="Unassembled WGS sequence"/>
</dbReference>
<evidence type="ECO:0000256" key="7">
    <source>
        <dbReference type="ARBA" id="ARBA00038093"/>
    </source>
</evidence>
<evidence type="ECO:0000313" key="23">
    <source>
        <dbReference type="Proteomes" id="UP000286910"/>
    </source>
</evidence>
<evidence type="ECO:0000313" key="20">
    <source>
        <dbReference type="EMBL" id="RTI61590.1"/>
    </source>
</evidence>
<dbReference type="EMBL" id="PELV01000266">
    <property type="protein sequence ID" value="RTH17419.1"/>
    <property type="molecule type" value="Genomic_DNA"/>
</dbReference>
<dbReference type="EMBL" id="PELR01000356">
    <property type="protein sequence ID" value="RTH01302.1"/>
    <property type="molecule type" value="Genomic_DNA"/>
</dbReference>
<dbReference type="PANTHER" id="PTHR33653">
    <property type="entry name" value="RIBONUCLEASE VAPC2"/>
    <property type="match status" value="1"/>
</dbReference>
<evidence type="ECO:0000259" key="8">
    <source>
        <dbReference type="Pfam" id="PF01850"/>
    </source>
</evidence>
<evidence type="ECO:0000313" key="22">
    <source>
        <dbReference type="Proteomes" id="UP000286734"/>
    </source>
</evidence>
<dbReference type="Proteomes" id="UP000286928">
    <property type="component" value="Unassembled WGS sequence"/>
</dbReference>
<evidence type="ECO:0000313" key="13">
    <source>
        <dbReference type="EMBL" id="RTH28542.1"/>
    </source>
</evidence>
<evidence type="ECO:0000313" key="10">
    <source>
        <dbReference type="EMBL" id="RTH07912.1"/>
    </source>
</evidence>
<accession>A0A348XNW6</accession>
<keyword evidence="2" id="KW-1277">Toxin-antitoxin system</keyword>
<dbReference type="AlphaFoldDB" id="A0A348XNW6"/>
<dbReference type="RefSeq" id="WP_008632193.1">
    <property type="nucleotide sequence ID" value="NZ_PELL01000307.1"/>
</dbReference>
<evidence type="ECO:0000313" key="31">
    <source>
        <dbReference type="Proteomes" id="UP000288051"/>
    </source>
</evidence>
<sequence>MTSLDTNVILSALDPKDAQHEKAIALLDGLSRQALFVSPPVYAELRAGPGWSLVEAFLDQFSIRLQDGMPLPVWELAGERFGLYAQKRRKARLPRRILADFLIGSHALFHGLRLATFDPRPYRLAFPELEVVP</sequence>
<evidence type="ECO:0000313" key="18">
    <source>
        <dbReference type="EMBL" id="RTI12718.1"/>
    </source>
</evidence>
<dbReference type="EMBL" id="PEMW01000005">
    <property type="protein sequence ID" value="RTI61590.1"/>
    <property type="molecule type" value="Genomic_DNA"/>
</dbReference>
<dbReference type="Proteomes" id="UP000288051">
    <property type="component" value="Unassembled WGS sequence"/>
</dbReference>
<evidence type="ECO:0000256" key="6">
    <source>
        <dbReference type="ARBA" id="ARBA00022842"/>
    </source>
</evidence>
<evidence type="ECO:0000313" key="17">
    <source>
        <dbReference type="EMBL" id="RTI09970.1"/>
    </source>
</evidence>
<evidence type="ECO:0000313" key="32">
    <source>
        <dbReference type="Proteomes" id="UP000288347"/>
    </source>
</evidence>
<dbReference type="EMBL" id="PEML01000016">
    <property type="protein sequence ID" value="RTI09970.1"/>
    <property type="molecule type" value="Genomic_DNA"/>
</dbReference>
<name>A0A348XNW6_THESC</name>
<comment type="cofactor">
    <cofactor evidence="1">
        <name>Mg(2+)</name>
        <dbReference type="ChEBI" id="CHEBI:18420"/>
    </cofactor>
</comment>
<evidence type="ECO:0000313" key="29">
    <source>
        <dbReference type="Proteomes" id="UP000287467"/>
    </source>
</evidence>
<dbReference type="Gene3D" id="3.40.50.1010">
    <property type="entry name" value="5'-nuclease"/>
    <property type="match status" value="1"/>
</dbReference>
<evidence type="ECO:0000313" key="27">
    <source>
        <dbReference type="Proteomes" id="UP000287306"/>
    </source>
</evidence>
<dbReference type="EMBL" id="PEMD01000339">
    <property type="protein sequence ID" value="RTH29046.1"/>
    <property type="molecule type" value="Genomic_DNA"/>
</dbReference>
<dbReference type="GO" id="GO:0016787">
    <property type="term" value="F:hydrolase activity"/>
    <property type="evidence" value="ECO:0007669"/>
    <property type="project" value="UniProtKB-KW"/>
</dbReference>
<evidence type="ECO:0000256" key="1">
    <source>
        <dbReference type="ARBA" id="ARBA00001946"/>
    </source>
</evidence>
<dbReference type="EMBL" id="PEMJ01000001">
    <property type="protein sequence ID" value="RTI18252.1"/>
    <property type="molecule type" value="Genomic_DNA"/>
</dbReference>
<dbReference type="EMBL" id="PEMG01000014">
    <property type="protein sequence ID" value="RTI12718.1"/>
    <property type="molecule type" value="Genomic_DNA"/>
</dbReference>
<dbReference type="InterPro" id="IPR050556">
    <property type="entry name" value="Type_II_TA_system_RNase"/>
</dbReference>
<evidence type="ECO:0000256" key="5">
    <source>
        <dbReference type="ARBA" id="ARBA00022801"/>
    </source>
</evidence>
<evidence type="ECO:0000313" key="9">
    <source>
        <dbReference type="EMBL" id="RTH01302.1"/>
    </source>
</evidence>
<dbReference type="EMBL" id="PELP01000014">
    <property type="protein sequence ID" value="RTH07912.1"/>
    <property type="molecule type" value="Genomic_DNA"/>
</dbReference>
<evidence type="ECO:0000313" key="11">
    <source>
        <dbReference type="EMBL" id="RTH17419.1"/>
    </source>
</evidence>
<evidence type="ECO:0000313" key="24">
    <source>
        <dbReference type="Proteomes" id="UP000286928"/>
    </source>
</evidence>
<dbReference type="PANTHER" id="PTHR33653:SF1">
    <property type="entry name" value="RIBONUCLEASE VAPC2"/>
    <property type="match status" value="1"/>
</dbReference>
<evidence type="ECO:0000256" key="2">
    <source>
        <dbReference type="ARBA" id="ARBA00022649"/>
    </source>
</evidence>
<dbReference type="Proteomes" id="UP000286712">
    <property type="component" value="Unassembled WGS sequence"/>
</dbReference>
<comment type="similarity">
    <text evidence="7">Belongs to the PINc/VapC protein family.</text>
</comment>
<gene>
    <name evidence="20" type="ORF">CSW14_00235</name>
    <name evidence="17" type="ORF">CSW25_00845</name>
    <name evidence="19" type="ORF">CSW27_00010</name>
    <name evidence="16" type="ORF">CSW29_13380</name>
    <name evidence="18" type="ORF">CSW30_00775</name>
    <name evidence="14" type="ORF">CSW33_13130</name>
    <name evidence="15" type="ORF">CSW37_00150</name>
    <name evidence="12" type="ORF">CSW38_13970</name>
    <name evidence="13" type="ORF">CSW40_00715</name>
    <name evidence="11" type="ORF">CSW41_08125</name>
    <name evidence="9" type="ORF">CSW45_10630</name>
    <name evidence="10" type="ORF">CSW47_00690</name>
</gene>
<evidence type="ECO:0000313" key="14">
    <source>
        <dbReference type="EMBL" id="RTH29046.1"/>
    </source>
</evidence>
<dbReference type="EMBL" id="PELZ01000004">
    <property type="protein sequence ID" value="RTH40428.1"/>
    <property type="molecule type" value="Genomic_DNA"/>
</dbReference>
<dbReference type="EMBL" id="PEMH01000407">
    <property type="protein sequence ID" value="RTH96262.1"/>
    <property type="molecule type" value="Genomic_DNA"/>
</dbReference>
<evidence type="ECO:0000313" key="25">
    <source>
        <dbReference type="Proteomes" id="UP000287155"/>
    </source>
</evidence>
<evidence type="ECO:0000313" key="28">
    <source>
        <dbReference type="Proteomes" id="UP000287439"/>
    </source>
</evidence>
<dbReference type="Proteomes" id="UP000287439">
    <property type="component" value="Unassembled WGS sequence"/>
</dbReference>
<dbReference type="Proteomes" id="UP000287962">
    <property type="component" value="Unassembled WGS sequence"/>
</dbReference>
<dbReference type="InterPro" id="IPR002716">
    <property type="entry name" value="PIN_dom"/>
</dbReference>
<keyword evidence="6" id="KW-0460">Magnesium</keyword>
<keyword evidence="5" id="KW-0378">Hydrolase</keyword>
<evidence type="ECO:0000313" key="19">
    <source>
        <dbReference type="EMBL" id="RTI18252.1"/>
    </source>
</evidence>
<evidence type="ECO:0000313" key="15">
    <source>
        <dbReference type="EMBL" id="RTH40428.1"/>
    </source>
</evidence>
<dbReference type="CDD" id="cd09881">
    <property type="entry name" value="PIN_VapC4-5_FitB-like"/>
    <property type="match status" value="1"/>
</dbReference>
<dbReference type="Proteomes" id="UP000287306">
    <property type="component" value="Unassembled WGS sequence"/>
</dbReference>
<reference evidence="17" key="1">
    <citation type="submission" date="2017-10" db="EMBL/GenBank/DDBJ databases">
        <authorList>
            <person name="Wilpiszeski R.L."/>
            <person name="Zhidan Z."/>
            <person name="House C.H."/>
        </authorList>
    </citation>
    <scope>NUCLEOTIDE SEQUENCE</scope>
    <source>
        <strain evidence="17">12_S12</strain>
    </source>
</reference>
<dbReference type="Proteomes" id="UP000288347">
    <property type="component" value="Unassembled WGS sequence"/>
</dbReference>
<proteinExistence type="inferred from homology"/>
<keyword evidence="4" id="KW-0479">Metal-binding</keyword>
<evidence type="ECO:0000256" key="4">
    <source>
        <dbReference type="ARBA" id="ARBA00022723"/>
    </source>
</evidence>
<dbReference type="SUPFAM" id="SSF88723">
    <property type="entry name" value="PIN domain-like"/>
    <property type="match status" value="1"/>
</dbReference>